<feature type="transmembrane region" description="Helical" evidence="7">
    <location>
        <begin position="127"/>
        <end position="148"/>
    </location>
</feature>
<keyword evidence="6 7" id="KW-0472">Membrane</keyword>
<proteinExistence type="inferred from homology"/>
<sequence>MLVSQATRADALTWRPASFASGWLPCRCTLSRAGREDVRVSCRAISKRQVQQRALQRAALPVIFVSAAVANRVSNRVLLAPLLKHTYFLALTTTIAQLAAYVGWLQLRLRKGLVSSSMWSFAKRNPALIAAFGLCEGAFFPLVFYSAARLPGSLVQVLNQTLIPSTVVLSILFLRKRYDAVQIIGVVAALAGVAVFTSFPQSSGSFAIVTLCVAAYGLQAAAMVLKEVVLTRYKVCQGCEEPENLPFDPALFLAAGTSSRCVVQIVAWPFFQKLTHGLGLRSCVQAGLHAMLQRSVLPLTLFYIMANVSLSITALMLVQRTSAAATVLANVVALPLSALLFCLPLPLLEQEAFHWRFAVSLLLIVLGNLLYSYHLLRKGQKERAGA</sequence>
<keyword evidence="3" id="KW-0813">Transport</keyword>
<dbReference type="Pfam" id="PF08627">
    <property type="entry name" value="CRT-like"/>
    <property type="match status" value="1"/>
</dbReference>
<protein>
    <recommendedName>
        <fullName evidence="10">EamA domain-containing protein</fullName>
    </recommendedName>
</protein>
<evidence type="ECO:0000256" key="6">
    <source>
        <dbReference type="ARBA" id="ARBA00023136"/>
    </source>
</evidence>
<evidence type="ECO:0008006" key="10">
    <source>
        <dbReference type="Google" id="ProtNLM"/>
    </source>
</evidence>
<dbReference type="InterPro" id="IPR013936">
    <property type="entry name" value="CRT-like"/>
</dbReference>
<evidence type="ECO:0000256" key="1">
    <source>
        <dbReference type="ARBA" id="ARBA00004141"/>
    </source>
</evidence>
<keyword evidence="9" id="KW-1185">Reference proteome</keyword>
<keyword evidence="4 7" id="KW-0812">Transmembrane</keyword>
<comment type="subcellular location">
    <subcellularLocation>
        <location evidence="1">Membrane</location>
        <topology evidence="1">Multi-pass membrane protein</topology>
    </subcellularLocation>
</comment>
<dbReference type="InterPro" id="IPR037185">
    <property type="entry name" value="EmrE-like"/>
</dbReference>
<feature type="transmembrane region" description="Helical" evidence="7">
    <location>
        <begin position="325"/>
        <end position="347"/>
    </location>
</feature>
<evidence type="ECO:0000313" key="8">
    <source>
        <dbReference type="EMBL" id="CAK9005945.1"/>
    </source>
</evidence>
<dbReference type="SUPFAM" id="SSF103481">
    <property type="entry name" value="Multidrug resistance efflux transporter EmrE"/>
    <property type="match status" value="1"/>
</dbReference>
<feature type="transmembrane region" description="Helical" evidence="7">
    <location>
        <begin position="296"/>
        <end position="318"/>
    </location>
</feature>
<keyword evidence="5 7" id="KW-1133">Transmembrane helix</keyword>
<comment type="caution">
    <text evidence="8">The sequence shown here is derived from an EMBL/GenBank/DDBJ whole genome shotgun (WGS) entry which is preliminary data.</text>
</comment>
<reference evidence="8 9" key="1">
    <citation type="submission" date="2024-02" db="EMBL/GenBank/DDBJ databases">
        <authorList>
            <person name="Chen Y."/>
            <person name="Shah S."/>
            <person name="Dougan E. K."/>
            <person name="Thang M."/>
            <person name="Chan C."/>
        </authorList>
    </citation>
    <scope>NUCLEOTIDE SEQUENCE [LARGE SCALE GENOMIC DNA]</scope>
</reference>
<evidence type="ECO:0000256" key="3">
    <source>
        <dbReference type="ARBA" id="ARBA00022448"/>
    </source>
</evidence>
<dbReference type="PANTHER" id="PTHR31326:SF1">
    <property type="entry name" value="PROTEIN CLT2, CHLOROPLASTIC"/>
    <property type="match status" value="1"/>
</dbReference>
<comment type="similarity">
    <text evidence="2">Belongs to the CRT-like transporter family.</text>
</comment>
<evidence type="ECO:0000256" key="2">
    <source>
        <dbReference type="ARBA" id="ARBA00006690"/>
    </source>
</evidence>
<evidence type="ECO:0000256" key="7">
    <source>
        <dbReference type="SAM" id="Phobius"/>
    </source>
</evidence>
<evidence type="ECO:0000313" key="9">
    <source>
        <dbReference type="Proteomes" id="UP001642484"/>
    </source>
</evidence>
<accession>A0ABP0IV39</accession>
<feature type="transmembrane region" description="Helical" evidence="7">
    <location>
        <begin position="86"/>
        <end position="107"/>
    </location>
</feature>
<dbReference type="PANTHER" id="PTHR31326">
    <property type="entry name" value="PROTEIN CLT2, CHLOROPLASTIC"/>
    <property type="match status" value="1"/>
</dbReference>
<dbReference type="Proteomes" id="UP001642484">
    <property type="component" value="Unassembled WGS sequence"/>
</dbReference>
<evidence type="ECO:0000256" key="5">
    <source>
        <dbReference type="ARBA" id="ARBA00022989"/>
    </source>
</evidence>
<evidence type="ECO:0000256" key="4">
    <source>
        <dbReference type="ARBA" id="ARBA00022692"/>
    </source>
</evidence>
<organism evidence="8 9">
    <name type="scientific">Durusdinium trenchii</name>
    <dbReference type="NCBI Taxonomy" id="1381693"/>
    <lineage>
        <taxon>Eukaryota</taxon>
        <taxon>Sar</taxon>
        <taxon>Alveolata</taxon>
        <taxon>Dinophyceae</taxon>
        <taxon>Suessiales</taxon>
        <taxon>Symbiodiniaceae</taxon>
        <taxon>Durusdinium</taxon>
    </lineage>
</organism>
<feature type="transmembrane region" description="Helical" evidence="7">
    <location>
        <begin position="54"/>
        <end position="74"/>
    </location>
</feature>
<feature type="transmembrane region" description="Helical" evidence="7">
    <location>
        <begin position="205"/>
        <end position="225"/>
    </location>
</feature>
<feature type="transmembrane region" description="Helical" evidence="7">
    <location>
        <begin position="181"/>
        <end position="199"/>
    </location>
</feature>
<gene>
    <name evidence="8" type="ORF">CCMP2556_LOCUS8265</name>
</gene>
<feature type="transmembrane region" description="Helical" evidence="7">
    <location>
        <begin position="353"/>
        <end position="373"/>
    </location>
</feature>
<name>A0ABP0IV39_9DINO</name>
<dbReference type="EMBL" id="CAXAMN010003747">
    <property type="protein sequence ID" value="CAK9005945.1"/>
    <property type="molecule type" value="Genomic_DNA"/>
</dbReference>